<sequence length="541" mass="58248">MARFGRARRDRRAVDPDPVVITTAGPVRGRVDGAARVWRGIRYAAPPVGVRRFAPPEPPEPWTDVLDVAAFGPACPQPKNRIIDLGPGIGQDEDCLFLNVWSPVHGRDRRPVMVWVHGGAYFLGAASQPVYDGASLATAGDVVVVTINYRVGVFGFADLGGLPGTGDAFDPNPGMRDVLLALQWVQDNIAAFGGDPGEVTLFGESAGGGIVTTLLGVPSAAGLFHQAIAQSSPVTAVYGRARAATVAAAFMEELQGVLRDEAATGPSRTVPDGGPALVELLRSLPAPVLLRAGIRLFERIPTQAPGTLAFAPVIDGHLLPRSPLTSALDGTTLPVRLVIGGNRDETSAFARMQSPLIPTQEASIRAMFAAIREQNPGLTLPSEAQILTAYADSPRGTVGLGVSRDIGFRMPTLWFAQAHSRVAPVWLYRFDFSTRVFNLLKLGATHATELPYVFGTVTHRLKDITYKLGGYRAGKRLSRRMQARWLAFANHGAPDDPYTPQWPSYDEKTRATLVFDRSDRRADDLDGPLRRAWGDQALAFD</sequence>
<evidence type="ECO:0000256" key="2">
    <source>
        <dbReference type="ARBA" id="ARBA00022801"/>
    </source>
</evidence>
<comment type="caution">
    <text evidence="6">The sequence shown here is derived from an EMBL/GenBank/DDBJ whole genome shotgun (WGS) entry which is preliminary data.</text>
</comment>
<dbReference type="EMBL" id="SZZH01000001">
    <property type="protein sequence ID" value="TKV60213.1"/>
    <property type="molecule type" value="Genomic_DNA"/>
</dbReference>
<dbReference type="PROSITE" id="PS00122">
    <property type="entry name" value="CARBOXYLESTERASE_B_1"/>
    <property type="match status" value="1"/>
</dbReference>
<dbReference type="InterPro" id="IPR019819">
    <property type="entry name" value="Carboxylesterase_B_CS"/>
</dbReference>
<comment type="similarity">
    <text evidence="1 4">Belongs to the type-B carboxylesterase/lipase family.</text>
</comment>
<dbReference type="InterPro" id="IPR000997">
    <property type="entry name" value="Cholinesterase"/>
</dbReference>
<evidence type="ECO:0000313" key="7">
    <source>
        <dbReference type="Proteomes" id="UP000306985"/>
    </source>
</evidence>
<dbReference type="OrthoDB" id="3199405at2"/>
<evidence type="ECO:0000256" key="4">
    <source>
        <dbReference type="RuleBase" id="RU361235"/>
    </source>
</evidence>
<dbReference type="PANTHER" id="PTHR11559">
    <property type="entry name" value="CARBOXYLESTERASE"/>
    <property type="match status" value="1"/>
</dbReference>
<feature type="active site" description="Charge relay system" evidence="3">
    <location>
        <position position="345"/>
    </location>
</feature>
<evidence type="ECO:0000256" key="3">
    <source>
        <dbReference type="PIRSR" id="PIRSR600997-1"/>
    </source>
</evidence>
<gene>
    <name evidence="6" type="ORF">FDO65_00295</name>
</gene>
<evidence type="ECO:0000313" key="6">
    <source>
        <dbReference type="EMBL" id="TKV60213.1"/>
    </source>
</evidence>
<dbReference type="InterPro" id="IPR029058">
    <property type="entry name" value="AB_hydrolase_fold"/>
</dbReference>
<accession>A0A4U6QIK8</accession>
<dbReference type="RefSeq" id="WP_137447516.1">
    <property type="nucleotide sequence ID" value="NZ_SZZH01000001.1"/>
</dbReference>
<dbReference type="SUPFAM" id="SSF53474">
    <property type="entry name" value="alpha/beta-Hydrolases"/>
    <property type="match status" value="1"/>
</dbReference>
<evidence type="ECO:0000256" key="1">
    <source>
        <dbReference type="ARBA" id="ARBA00005964"/>
    </source>
</evidence>
<keyword evidence="2 4" id="KW-0378">Hydrolase</keyword>
<organism evidence="6 7">
    <name type="scientific">Nakamurella flava</name>
    <dbReference type="NCBI Taxonomy" id="2576308"/>
    <lineage>
        <taxon>Bacteria</taxon>
        <taxon>Bacillati</taxon>
        <taxon>Actinomycetota</taxon>
        <taxon>Actinomycetes</taxon>
        <taxon>Nakamurellales</taxon>
        <taxon>Nakamurellaceae</taxon>
        <taxon>Nakamurella</taxon>
    </lineage>
</organism>
<keyword evidence="7" id="KW-1185">Reference proteome</keyword>
<dbReference type="InterPro" id="IPR050309">
    <property type="entry name" value="Type-B_Carboxylest/Lipase"/>
</dbReference>
<feature type="active site" description="Acyl-ester intermediate" evidence="3">
    <location>
        <position position="205"/>
    </location>
</feature>
<reference evidence="6 7" key="1">
    <citation type="submission" date="2019-05" db="EMBL/GenBank/DDBJ databases">
        <title>Nakamurella sp. N5BH11, whole genome shotgun sequence.</title>
        <authorList>
            <person name="Tuo L."/>
        </authorList>
    </citation>
    <scope>NUCLEOTIDE SEQUENCE [LARGE SCALE GENOMIC DNA]</scope>
    <source>
        <strain evidence="6 7">N5BH11</strain>
    </source>
</reference>
<dbReference type="Proteomes" id="UP000306985">
    <property type="component" value="Unassembled WGS sequence"/>
</dbReference>
<dbReference type="InterPro" id="IPR019826">
    <property type="entry name" value="Carboxylesterase_B_AS"/>
</dbReference>
<feature type="domain" description="Carboxylesterase type B" evidence="5">
    <location>
        <begin position="17"/>
        <end position="519"/>
    </location>
</feature>
<protein>
    <recommendedName>
        <fullName evidence="4">Carboxylic ester hydrolase</fullName>
        <ecNumber evidence="4">3.1.1.-</ecNumber>
    </recommendedName>
</protein>
<dbReference type="AlphaFoldDB" id="A0A4U6QIK8"/>
<dbReference type="PROSITE" id="PS00941">
    <property type="entry name" value="CARBOXYLESTERASE_B_2"/>
    <property type="match status" value="1"/>
</dbReference>
<dbReference type="InterPro" id="IPR002018">
    <property type="entry name" value="CarbesteraseB"/>
</dbReference>
<dbReference type="Gene3D" id="3.40.50.1820">
    <property type="entry name" value="alpha/beta hydrolase"/>
    <property type="match status" value="1"/>
</dbReference>
<evidence type="ECO:0000259" key="5">
    <source>
        <dbReference type="Pfam" id="PF00135"/>
    </source>
</evidence>
<name>A0A4U6QIK8_9ACTN</name>
<proteinExistence type="inferred from homology"/>
<dbReference type="EC" id="3.1.1.-" evidence="4"/>
<feature type="active site" description="Charge relay system" evidence="3">
    <location>
        <position position="446"/>
    </location>
</feature>
<dbReference type="Pfam" id="PF00135">
    <property type="entry name" value="COesterase"/>
    <property type="match status" value="1"/>
</dbReference>
<dbReference type="GO" id="GO:0004104">
    <property type="term" value="F:cholinesterase activity"/>
    <property type="evidence" value="ECO:0007669"/>
    <property type="project" value="InterPro"/>
</dbReference>
<dbReference type="PRINTS" id="PR00878">
    <property type="entry name" value="CHOLNESTRASE"/>
</dbReference>